<dbReference type="PANTHER" id="PTHR21451">
    <property type="entry name" value="HISTONE H3 METHYLTRANSFERASE"/>
    <property type="match status" value="1"/>
</dbReference>
<comment type="catalytic activity">
    <reaction evidence="5">
        <text>L-lysyl(79)-[histone H3] + 3 S-adenosyl-L-methionine = N(6),N(6),N(6)-trimethyl-L-lysyl(79)-[histone H3] + 3 S-adenosyl-L-homocysteine + 3 H(+)</text>
        <dbReference type="Rhea" id="RHEA:60328"/>
        <dbReference type="Rhea" id="RHEA-COMP:15549"/>
        <dbReference type="Rhea" id="RHEA-COMP:15552"/>
        <dbReference type="ChEBI" id="CHEBI:15378"/>
        <dbReference type="ChEBI" id="CHEBI:29969"/>
        <dbReference type="ChEBI" id="CHEBI:57856"/>
        <dbReference type="ChEBI" id="CHEBI:59789"/>
        <dbReference type="ChEBI" id="CHEBI:61961"/>
        <dbReference type="EC" id="2.1.1.360"/>
    </reaction>
</comment>
<dbReference type="CDD" id="cd02440">
    <property type="entry name" value="AdoMet_MTases"/>
    <property type="match status" value="1"/>
</dbReference>
<evidence type="ECO:0000256" key="4">
    <source>
        <dbReference type="ARBA" id="ARBA00029821"/>
    </source>
</evidence>
<reference evidence="8" key="1">
    <citation type="submission" date="2021-01" db="EMBL/GenBank/DDBJ databases">
        <authorList>
            <person name="Corre E."/>
            <person name="Pelletier E."/>
            <person name="Niang G."/>
            <person name="Scheremetjew M."/>
            <person name="Finn R."/>
            <person name="Kale V."/>
            <person name="Holt S."/>
            <person name="Cochrane G."/>
            <person name="Meng A."/>
            <person name="Brown T."/>
            <person name="Cohen L."/>
        </authorList>
    </citation>
    <scope>NUCLEOTIDE SEQUENCE</scope>
    <source>
        <strain evidence="8">CCMP2877</strain>
    </source>
</reference>
<dbReference type="EMBL" id="HBGJ01024001">
    <property type="protein sequence ID" value="CAD9256955.1"/>
    <property type="molecule type" value="Transcribed_RNA"/>
</dbReference>
<feature type="domain" description="DOT1" evidence="7">
    <location>
        <begin position="114"/>
        <end position="250"/>
    </location>
</feature>
<protein>
    <recommendedName>
        <fullName evidence="2">Histone-lysine N-methyltransferase, H3 lysine-79 specific</fullName>
        <ecNumber evidence="1">2.1.1.360</ecNumber>
    </recommendedName>
    <alternativeName>
        <fullName evidence="4">Histone H3-K79 methyltransferase</fullName>
    </alternativeName>
</protein>
<evidence type="ECO:0000259" key="7">
    <source>
        <dbReference type="Pfam" id="PF08123"/>
    </source>
</evidence>
<keyword evidence="3" id="KW-0156">Chromatin regulator</keyword>
<dbReference type="Pfam" id="PF08123">
    <property type="entry name" value="DOT1"/>
    <property type="match status" value="1"/>
</dbReference>
<evidence type="ECO:0000256" key="2">
    <source>
        <dbReference type="ARBA" id="ARBA00020987"/>
    </source>
</evidence>
<name>A0A7S1XRV9_9STRA</name>
<dbReference type="InterPro" id="IPR029063">
    <property type="entry name" value="SAM-dependent_MTases_sf"/>
</dbReference>
<dbReference type="GO" id="GO:0140956">
    <property type="term" value="F:histone H3K79 trimethyltransferase activity"/>
    <property type="evidence" value="ECO:0007669"/>
    <property type="project" value="UniProtKB-EC"/>
</dbReference>
<gene>
    <name evidence="8" type="ORF">PPAR1163_LOCUS15326</name>
</gene>
<dbReference type="PANTHER" id="PTHR21451:SF19">
    <property type="entry name" value="ACTIVATED IN BLOCKED UNFOLDED PROTEIN RESPONSE"/>
    <property type="match status" value="1"/>
</dbReference>
<organism evidence="8">
    <name type="scientific">Phaeomonas parva</name>
    <dbReference type="NCBI Taxonomy" id="124430"/>
    <lineage>
        <taxon>Eukaryota</taxon>
        <taxon>Sar</taxon>
        <taxon>Stramenopiles</taxon>
        <taxon>Ochrophyta</taxon>
        <taxon>Pinguiophyceae</taxon>
        <taxon>Pinguiochrysidales</taxon>
        <taxon>Pinguiochrysidaceae</taxon>
        <taxon>Phaeomonas</taxon>
    </lineage>
</organism>
<evidence type="ECO:0000256" key="6">
    <source>
        <dbReference type="SAM" id="MobiDB-lite"/>
    </source>
</evidence>
<dbReference type="GO" id="GO:0051726">
    <property type="term" value="P:regulation of cell cycle"/>
    <property type="evidence" value="ECO:0007669"/>
    <property type="project" value="InterPro"/>
</dbReference>
<evidence type="ECO:0000256" key="5">
    <source>
        <dbReference type="ARBA" id="ARBA00047770"/>
    </source>
</evidence>
<dbReference type="EC" id="2.1.1.360" evidence="1"/>
<feature type="region of interest" description="Disordered" evidence="6">
    <location>
        <begin position="312"/>
        <end position="376"/>
    </location>
</feature>
<feature type="compositionally biased region" description="Acidic residues" evidence="6">
    <location>
        <begin position="356"/>
        <end position="376"/>
    </location>
</feature>
<dbReference type="SUPFAM" id="SSF53335">
    <property type="entry name" value="S-adenosyl-L-methionine-dependent methyltransferases"/>
    <property type="match status" value="1"/>
</dbReference>
<dbReference type="AlphaFoldDB" id="A0A7S1XRV9"/>
<evidence type="ECO:0000256" key="1">
    <source>
        <dbReference type="ARBA" id="ARBA00012190"/>
    </source>
</evidence>
<sequence>MGEMGITVRETVSQMLVLSETLHRERLLSGPSKCFLKELVLRQDPKALEAGNQLMLASTREEREAAMALLTSRIEEQAKATYDGLFEETDLTLAHQLASKDVDTMKEDGVDTRSFVYGEVSFAAFYEVLLAATAGMPRLGKFYDLGSGTGRAVFEAVLAVDCDIFVGIEILPRLHAAACTVAETYVDRVEPLLARAPIIRLYNGDITAGQFDWADGDLVFANSTCFEQTLLRDIARVAERLKPGARIITFTVALTSLWLRVVYKKKFNMSWGPATVYIHQKLSEEEYAERLRVGHTDFDDDQGVVYDEAVASGAKGPWSDTDSMRGQAPSYATPSEGGDDPTQFHHPHHATGAQEWVEEDEDGEEEVNTEEFELID</sequence>
<accession>A0A7S1XRV9</accession>
<proteinExistence type="predicted"/>
<dbReference type="InterPro" id="IPR025789">
    <property type="entry name" value="DOT1_dom"/>
</dbReference>
<dbReference type="InterPro" id="IPR030445">
    <property type="entry name" value="H3-K79_meTrfase"/>
</dbReference>
<evidence type="ECO:0000313" key="8">
    <source>
        <dbReference type="EMBL" id="CAD9256955.1"/>
    </source>
</evidence>
<evidence type="ECO:0000256" key="3">
    <source>
        <dbReference type="ARBA" id="ARBA00022853"/>
    </source>
</evidence>
<dbReference type="Gene3D" id="3.40.50.150">
    <property type="entry name" value="Vaccinia Virus protein VP39"/>
    <property type="match status" value="1"/>
</dbReference>